<keyword evidence="6" id="KW-0902">Two-component regulatory system</keyword>
<dbReference type="EC" id="2.7.13.3" evidence="2"/>
<dbReference type="SUPFAM" id="SSF55874">
    <property type="entry name" value="ATPase domain of HSP90 chaperone/DNA topoisomerase II/histidine kinase"/>
    <property type="match status" value="1"/>
</dbReference>
<dbReference type="InterPro" id="IPR003594">
    <property type="entry name" value="HATPase_dom"/>
</dbReference>
<comment type="catalytic activity">
    <reaction evidence="1">
        <text>ATP + protein L-histidine = ADP + protein N-phospho-L-histidine.</text>
        <dbReference type="EC" id="2.7.13.3"/>
    </reaction>
</comment>
<feature type="domain" description="Histidine kinase" evidence="7">
    <location>
        <begin position="191"/>
        <end position="400"/>
    </location>
</feature>
<name>A0A1T5ELJ8_9BACT</name>
<dbReference type="SUPFAM" id="SSF47384">
    <property type="entry name" value="Homodimeric domain of signal transducing histidine kinase"/>
    <property type="match status" value="1"/>
</dbReference>
<dbReference type="SMART" id="SM00388">
    <property type="entry name" value="HisKA"/>
    <property type="match status" value="1"/>
</dbReference>
<dbReference type="Pfam" id="PF00512">
    <property type="entry name" value="HisKA"/>
    <property type="match status" value="1"/>
</dbReference>
<evidence type="ECO:0000256" key="3">
    <source>
        <dbReference type="ARBA" id="ARBA00022553"/>
    </source>
</evidence>
<evidence type="ECO:0000313" key="9">
    <source>
        <dbReference type="Proteomes" id="UP000190852"/>
    </source>
</evidence>
<dbReference type="InterPro" id="IPR035965">
    <property type="entry name" value="PAS-like_dom_sf"/>
</dbReference>
<dbReference type="CDD" id="cd00082">
    <property type="entry name" value="HisKA"/>
    <property type="match status" value="1"/>
</dbReference>
<dbReference type="Pfam" id="PF02518">
    <property type="entry name" value="HATPase_c"/>
    <property type="match status" value="1"/>
</dbReference>
<dbReference type="SUPFAM" id="SSF55785">
    <property type="entry name" value="PYP-like sensor domain (PAS domain)"/>
    <property type="match status" value="1"/>
</dbReference>
<dbReference type="InterPro" id="IPR004358">
    <property type="entry name" value="Sig_transdc_His_kin-like_C"/>
</dbReference>
<dbReference type="Proteomes" id="UP000190852">
    <property type="component" value="Unassembled WGS sequence"/>
</dbReference>
<dbReference type="Gene3D" id="3.30.565.10">
    <property type="entry name" value="Histidine kinase-like ATPase, C-terminal domain"/>
    <property type="match status" value="1"/>
</dbReference>
<dbReference type="InterPro" id="IPR000014">
    <property type="entry name" value="PAS"/>
</dbReference>
<gene>
    <name evidence="8" type="ORF">SAMN05660349_03028</name>
</gene>
<dbReference type="RefSeq" id="WP_079684425.1">
    <property type="nucleotide sequence ID" value="NZ_FUYQ01000028.1"/>
</dbReference>
<protein>
    <recommendedName>
        <fullName evidence="2">histidine kinase</fullName>
        <ecNumber evidence="2">2.7.13.3</ecNumber>
    </recommendedName>
</protein>
<dbReference type="PANTHER" id="PTHR43711">
    <property type="entry name" value="TWO-COMPONENT HISTIDINE KINASE"/>
    <property type="match status" value="1"/>
</dbReference>
<dbReference type="InterPro" id="IPR003661">
    <property type="entry name" value="HisK_dim/P_dom"/>
</dbReference>
<proteinExistence type="predicted"/>
<accession>A0A1T5ELJ8</accession>
<dbReference type="InterPro" id="IPR005467">
    <property type="entry name" value="His_kinase_dom"/>
</dbReference>
<dbReference type="FunFam" id="3.30.565.10:FF:000006">
    <property type="entry name" value="Sensor histidine kinase WalK"/>
    <property type="match status" value="1"/>
</dbReference>
<dbReference type="PANTHER" id="PTHR43711:SF31">
    <property type="entry name" value="HISTIDINE KINASE"/>
    <property type="match status" value="1"/>
</dbReference>
<dbReference type="Gene3D" id="1.10.287.130">
    <property type="match status" value="1"/>
</dbReference>
<evidence type="ECO:0000256" key="1">
    <source>
        <dbReference type="ARBA" id="ARBA00000085"/>
    </source>
</evidence>
<evidence type="ECO:0000256" key="4">
    <source>
        <dbReference type="ARBA" id="ARBA00022679"/>
    </source>
</evidence>
<dbReference type="PRINTS" id="PR00344">
    <property type="entry name" value="BCTRLSENSOR"/>
</dbReference>
<dbReference type="EMBL" id="FUYQ01000028">
    <property type="protein sequence ID" value="SKB84735.1"/>
    <property type="molecule type" value="Genomic_DNA"/>
</dbReference>
<keyword evidence="9" id="KW-1185">Reference proteome</keyword>
<dbReference type="Gene3D" id="3.30.450.20">
    <property type="entry name" value="PAS domain"/>
    <property type="match status" value="1"/>
</dbReference>
<evidence type="ECO:0000256" key="2">
    <source>
        <dbReference type="ARBA" id="ARBA00012438"/>
    </source>
</evidence>
<dbReference type="InterPro" id="IPR036097">
    <property type="entry name" value="HisK_dim/P_sf"/>
</dbReference>
<evidence type="ECO:0000256" key="5">
    <source>
        <dbReference type="ARBA" id="ARBA00022777"/>
    </source>
</evidence>
<dbReference type="GO" id="GO:0000155">
    <property type="term" value="F:phosphorelay sensor kinase activity"/>
    <property type="evidence" value="ECO:0007669"/>
    <property type="project" value="InterPro"/>
</dbReference>
<evidence type="ECO:0000313" key="8">
    <source>
        <dbReference type="EMBL" id="SKB84735.1"/>
    </source>
</evidence>
<evidence type="ECO:0000256" key="6">
    <source>
        <dbReference type="ARBA" id="ARBA00023012"/>
    </source>
</evidence>
<reference evidence="9" key="1">
    <citation type="submission" date="2017-02" db="EMBL/GenBank/DDBJ databases">
        <authorList>
            <person name="Varghese N."/>
            <person name="Submissions S."/>
        </authorList>
    </citation>
    <scope>NUCLEOTIDE SEQUENCE [LARGE SCALE GENOMIC DNA]</scope>
    <source>
        <strain evidence="9">DSM 24967</strain>
    </source>
</reference>
<keyword evidence="5" id="KW-0418">Kinase</keyword>
<organism evidence="8 9">
    <name type="scientific">Parabacteroides chartae</name>
    <dbReference type="NCBI Taxonomy" id="1037355"/>
    <lineage>
        <taxon>Bacteria</taxon>
        <taxon>Pseudomonadati</taxon>
        <taxon>Bacteroidota</taxon>
        <taxon>Bacteroidia</taxon>
        <taxon>Bacteroidales</taxon>
        <taxon>Tannerellaceae</taxon>
        <taxon>Parabacteroides</taxon>
    </lineage>
</organism>
<keyword evidence="4" id="KW-0808">Transferase</keyword>
<dbReference type="PROSITE" id="PS50109">
    <property type="entry name" value="HIS_KIN"/>
    <property type="match status" value="1"/>
</dbReference>
<dbReference type="Pfam" id="PF13426">
    <property type="entry name" value="PAS_9"/>
    <property type="match status" value="1"/>
</dbReference>
<dbReference type="SMART" id="SM00387">
    <property type="entry name" value="HATPase_c"/>
    <property type="match status" value="1"/>
</dbReference>
<dbReference type="InterPro" id="IPR036890">
    <property type="entry name" value="HATPase_C_sf"/>
</dbReference>
<dbReference type="AlphaFoldDB" id="A0A1T5ELJ8"/>
<dbReference type="InterPro" id="IPR050736">
    <property type="entry name" value="Sensor_HK_Regulatory"/>
</dbReference>
<keyword evidence="3" id="KW-0597">Phosphoprotein</keyword>
<evidence type="ECO:0000259" key="7">
    <source>
        <dbReference type="PROSITE" id="PS50109"/>
    </source>
</evidence>
<sequence>MDDATNGSNYQKLLHEIELLKYENRVLHTKIEKLTTYNGSQTLLTDKQLLFDLLVCLVEEAPFGVLIKKVNVKSIVYFNKAVADLFQLNGTRLLGSYWNNFFSHEWLHKIEELDRECIQNNCNKSDTIHITTKEGESRTVLTIRHHPKQLDTEDEQHIITFFVDITKNEHIKQEITSALEADRRKSEFLANMSHEIRSPLNAIVGFSQLMEDAEDAEERHTYSEIIRQNNDQLLLLINDIIDFAKIESNKLSFTFESVNIHALCKEAYVTFSLRNKEGVSLHYEEGPSVYVHSDSKRLMQVLSNFLTNAVKFTDTGSITISYMVQNDEVTVSVTDTGTGISAEHCNNIFSRFARVNESRPGAGLGLSISKKLIEKLGGKIGVHSELNKGSVFWFSLPLSK</sequence>
<dbReference type="CDD" id="cd00130">
    <property type="entry name" value="PAS"/>
    <property type="match status" value="1"/>
</dbReference>